<dbReference type="RefSeq" id="WP_025385569.1">
    <property type="nucleotide sequence ID" value="NZ_LCUA01000040.1"/>
</dbReference>
<dbReference type="SUPFAM" id="SSF53850">
    <property type="entry name" value="Periplasmic binding protein-like II"/>
    <property type="match status" value="1"/>
</dbReference>
<gene>
    <name evidence="4" type="ORF">Loak_2294</name>
</gene>
<evidence type="ECO:0000256" key="2">
    <source>
        <dbReference type="ARBA" id="ARBA00022729"/>
    </source>
</evidence>
<dbReference type="SMART" id="SM00062">
    <property type="entry name" value="PBPb"/>
    <property type="match status" value="1"/>
</dbReference>
<evidence type="ECO:0000259" key="3">
    <source>
        <dbReference type="SMART" id="SM00062"/>
    </source>
</evidence>
<dbReference type="PANTHER" id="PTHR35936:SF37">
    <property type="entry name" value="AMINO ACID ABC TRANSPORTER SUBSTRATE-BINDING PROTEIN"/>
    <property type="match status" value="1"/>
</dbReference>
<name>A0A0W0WY37_9GAMM</name>
<dbReference type="Gene3D" id="3.40.190.10">
    <property type="entry name" value="Periplasmic binding protein-like II"/>
    <property type="match status" value="2"/>
</dbReference>
<protein>
    <submittedName>
        <fullName evidence="4">Arginine-binding periplasmic protein</fullName>
    </submittedName>
</protein>
<feature type="domain" description="Solute-binding protein family 3/N-terminal" evidence="3">
    <location>
        <begin position="24"/>
        <end position="245"/>
    </location>
</feature>
<keyword evidence="2" id="KW-0732">Signal</keyword>
<sequence length="246" mass="27601">MKWFKFIVFPIIFYAYTSLVFADVIKVGTMIFYPPFVMSVNQGFDVDLIQSLCRRTNLQCQMVPMDFNKIFGALDSGAIDVAIGGIVITPERLNRYIFTTPYLLSKGEFLTLQDNNLQSITGLKGKSVGVIRGEQDEGVFYNYLNTNYADEFQIKAFDDIADVLTALSNKEIAAAFVHESTAIYWQQNGGGQFQLLGPPTIIGEGMGIMALPKNINLIQQFNQQLQIMENDGTYINLYSTYLGNVL</sequence>
<evidence type="ECO:0000256" key="1">
    <source>
        <dbReference type="ARBA" id="ARBA00010333"/>
    </source>
</evidence>
<organism evidence="4 5">
    <name type="scientific">Legionella oakridgensis</name>
    <dbReference type="NCBI Taxonomy" id="29423"/>
    <lineage>
        <taxon>Bacteria</taxon>
        <taxon>Pseudomonadati</taxon>
        <taxon>Pseudomonadota</taxon>
        <taxon>Gammaproteobacteria</taxon>
        <taxon>Legionellales</taxon>
        <taxon>Legionellaceae</taxon>
        <taxon>Legionella</taxon>
    </lineage>
</organism>
<dbReference type="Proteomes" id="UP000054858">
    <property type="component" value="Unassembled WGS sequence"/>
</dbReference>
<dbReference type="PATRIC" id="fig|29423.5.peg.2407"/>
<dbReference type="AlphaFoldDB" id="A0A0W0WY37"/>
<proteinExistence type="inferred from homology"/>
<reference evidence="4 5" key="1">
    <citation type="submission" date="2015-11" db="EMBL/GenBank/DDBJ databases">
        <title>Genomic analysis of 38 Legionella species identifies large and diverse effector repertoires.</title>
        <authorList>
            <person name="Burstein D."/>
            <person name="Amaro F."/>
            <person name="Zusman T."/>
            <person name="Lifshitz Z."/>
            <person name="Cohen O."/>
            <person name="Gilbert J.A."/>
            <person name="Pupko T."/>
            <person name="Shuman H.A."/>
            <person name="Segal G."/>
        </authorList>
    </citation>
    <scope>NUCLEOTIDE SEQUENCE [LARGE SCALE GENOMIC DNA]</scope>
    <source>
        <strain evidence="4 5">Oak Ridge-10</strain>
    </source>
</reference>
<dbReference type="Pfam" id="PF00497">
    <property type="entry name" value="SBP_bac_3"/>
    <property type="match status" value="1"/>
</dbReference>
<evidence type="ECO:0000313" key="5">
    <source>
        <dbReference type="Proteomes" id="UP000054858"/>
    </source>
</evidence>
<dbReference type="PANTHER" id="PTHR35936">
    <property type="entry name" value="MEMBRANE-BOUND LYTIC MUREIN TRANSGLYCOSYLASE F"/>
    <property type="match status" value="1"/>
</dbReference>
<comment type="similarity">
    <text evidence="1">Belongs to the bacterial solute-binding protein 3 family.</text>
</comment>
<comment type="caution">
    <text evidence="4">The sequence shown here is derived from an EMBL/GenBank/DDBJ whole genome shotgun (WGS) entry which is preliminary data.</text>
</comment>
<evidence type="ECO:0000313" key="4">
    <source>
        <dbReference type="EMBL" id="KTD37158.1"/>
    </source>
</evidence>
<accession>A0A0W0WY37</accession>
<dbReference type="EMBL" id="LNYP01000031">
    <property type="protein sequence ID" value="KTD37158.1"/>
    <property type="molecule type" value="Genomic_DNA"/>
</dbReference>
<dbReference type="InterPro" id="IPR001638">
    <property type="entry name" value="Solute-binding_3/MltF_N"/>
</dbReference>